<proteinExistence type="inferred from homology"/>
<organism evidence="3 4">
    <name type="scientific">Chiloscyllium punctatum</name>
    <name type="common">Brownbanded bambooshark</name>
    <name type="synonym">Hemiscyllium punctatum</name>
    <dbReference type="NCBI Taxonomy" id="137246"/>
    <lineage>
        <taxon>Eukaryota</taxon>
        <taxon>Metazoa</taxon>
        <taxon>Chordata</taxon>
        <taxon>Craniata</taxon>
        <taxon>Vertebrata</taxon>
        <taxon>Chondrichthyes</taxon>
        <taxon>Elasmobranchii</taxon>
        <taxon>Galeomorphii</taxon>
        <taxon>Galeoidea</taxon>
        <taxon>Orectolobiformes</taxon>
        <taxon>Hemiscylliidae</taxon>
        <taxon>Chiloscyllium</taxon>
    </lineage>
</organism>
<dbReference type="OrthoDB" id="9936276at2759"/>
<name>A0A401RXY7_CHIPU</name>
<comment type="similarity">
    <text evidence="1">Belongs to the tachykinin family.</text>
</comment>
<evidence type="ECO:0000313" key="4">
    <source>
        <dbReference type="Proteomes" id="UP000287033"/>
    </source>
</evidence>
<dbReference type="InterPro" id="IPR013055">
    <property type="entry name" value="Tachy_Neuro_lke_CS"/>
</dbReference>
<dbReference type="PROSITE" id="PS00267">
    <property type="entry name" value="TACHYKININ"/>
    <property type="match status" value="1"/>
</dbReference>
<dbReference type="STRING" id="137246.A0A401RXY7"/>
<evidence type="ECO:0000313" key="3">
    <source>
        <dbReference type="EMBL" id="GCC23002.1"/>
    </source>
</evidence>
<accession>A0A401RXY7</accession>
<comment type="caution">
    <text evidence="3">The sequence shown here is derived from an EMBL/GenBank/DDBJ whole genome shotgun (WGS) entry which is preliminary data.</text>
</comment>
<dbReference type="AlphaFoldDB" id="A0A401RXY7"/>
<keyword evidence="2" id="KW-0027">Amidation</keyword>
<keyword evidence="4" id="KW-1185">Reference proteome</keyword>
<evidence type="ECO:0000256" key="1">
    <source>
        <dbReference type="ARBA" id="ARBA00007518"/>
    </source>
</evidence>
<gene>
    <name evidence="3" type="ORF">chiPu_0001393</name>
</gene>
<dbReference type="Proteomes" id="UP000287033">
    <property type="component" value="Unassembled WGS sequence"/>
</dbReference>
<protein>
    <recommendedName>
        <fullName evidence="5">Tachykinin precursor 1</fullName>
    </recommendedName>
</protein>
<reference evidence="3 4" key="1">
    <citation type="journal article" date="2018" name="Nat. Ecol. Evol.">
        <title>Shark genomes provide insights into elasmobranch evolution and the origin of vertebrates.</title>
        <authorList>
            <person name="Hara Y"/>
            <person name="Yamaguchi K"/>
            <person name="Onimaru K"/>
            <person name="Kadota M"/>
            <person name="Koyanagi M"/>
            <person name="Keeley SD"/>
            <person name="Tatsumi K"/>
            <person name="Tanaka K"/>
            <person name="Motone F"/>
            <person name="Kageyama Y"/>
            <person name="Nozu R"/>
            <person name="Adachi N"/>
            <person name="Nishimura O"/>
            <person name="Nakagawa R"/>
            <person name="Tanegashima C"/>
            <person name="Kiyatake I"/>
            <person name="Matsumoto R"/>
            <person name="Murakumo K"/>
            <person name="Nishida K"/>
            <person name="Terakita A"/>
            <person name="Kuratani S"/>
            <person name="Sato K"/>
            <person name="Hyodo S Kuraku.S."/>
        </authorList>
    </citation>
    <scope>NUCLEOTIDE SEQUENCE [LARGE SCALE GENOMIC DNA]</scope>
</reference>
<sequence>MYIYTNCHILFICILNDFWKKIKTNEPIHNLKYKPLIRKRHKLGNFVGLMGKRSSAADSSSEWKTVQDLVQRR</sequence>
<evidence type="ECO:0008006" key="5">
    <source>
        <dbReference type="Google" id="ProtNLM"/>
    </source>
</evidence>
<dbReference type="EMBL" id="BEZZ01000021">
    <property type="protein sequence ID" value="GCC23002.1"/>
    <property type="molecule type" value="Genomic_DNA"/>
</dbReference>
<evidence type="ECO:0000256" key="2">
    <source>
        <dbReference type="ARBA" id="ARBA00022815"/>
    </source>
</evidence>